<dbReference type="AlphaFoldDB" id="W0E6H7"/>
<dbReference type="InterPro" id="IPR029062">
    <property type="entry name" value="Class_I_gatase-like"/>
</dbReference>
<proteinExistence type="predicted"/>
<accession>W0E6H7</accession>
<dbReference type="CDD" id="cd01745">
    <property type="entry name" value="GATase1_2"/>
    <property type="match status" value="1"/>
</dbReference>
<dbReference type="InterPro" id="IPR011697">
    <property type="entry name" value="Peptidase_C26"/>
</dbReference>
<evidence type="ECO:0000313" key="1">
    <source>
        <dbReference type="EMBL" id="AHF06352.1"/>
    </source>
</evidence>
<dbReference type="PANTHER" id="PTHR43235:SF1">
    <property type="entry name" value="GLUTAMINE AMIDOTRANSFERASE PB2B2.05-RELATED"/>
    <property type="match status" value="1"/>
</dbReference>
<dbReference type="EMBL" id="CP007032">
    <property type="protein sequence ID" value="AHF06352.1"/>
    <property type="molecule type" value="Genomic_DNA"/>
</dbReference>
<gene>
    <name evidence="1" type="ORF">DESME_04190</name>
</gene>
<dbReference type="KEGG" id="dmt:DESME_04190"/>
<sequence length="234" mass="26002">MARKPIVGITVAHCTEELKTFPREFYVERIRKSGGQPLLLPPVQGEEEAQEVLHFLDGIIFTGGGDIAPVFLGEQPKRGIESCIPERDQGELLLAWYAMQSDFPVLGICRGIQALAVAAGGKIFQDIRSECPLSFEHNQTVPREYMWHEVEVLDSQLKQIVGSEKIQVNSLHHQAVSIVPDGFIQNAVASDGIIEGIEKIGAKFCMGVQWHPEVLRTEEHSRKLFEGFVQACNA</sequence>
<dbReference type="Proteomes" id="UP000010847">
    <property type="component" value="Chromosome"/>
</dbReference>
<reference evidence="1 2" key="1">
    <citation type="submission" date="2013-12" db="EMBL/GenBank/DDBJ databases">
        <authorList>
            <consortium name="DOE Joint Genome Institute"/>
            <person name="Smidt H."/>
            <person name="Huntemann M."/>
            <person name="Han J."/>
            <person name="Chen A."/>
            <person name="Kyrpides N."/>
            <person name="Mavromatis K."/>
            <person name="Markowitz V."/>
            <person name="Palaniappan K."/>
            <person name="Ivanova N."/>
            <person name="Schaumberg A."/>
            <person name="Pati A."/>
            <person name="Liolios K."/>
            <person name="Nordberg H.P."/>
            <person name="Cantor M.N."/>
            <person name="Hua S.X."/>
            <person name="Woyke T."/>
        </authorList>
    </citation>
    <scope>NUCLEOTIDE SEQUENCE [LARGE SCALE GENOMIC DNA]</scope>
    <source>
        <strain evidence="2">DSM 15288</strain>
    </source>
</reference>
<dbReference type="OrthoDB" id="9813383at2"/>
<dbReference type="SUPFAM" id="SSF52317">
    <property type="entry name" value="Class I glutamine amidotransferase-like"/>
    <property type="match status" value="1"/>
</dbReference>
<dbReference type="RefSeq" id="WP_006715148.1">
    <property type="nucleotide sequence ID" value="NZ_CP007032.1"/>
</dbReference>
<dbReference type="Gene3D" id="3.40.50.880">
    <property type="match status" value="1"/>
</dbReference>
<dbReference type="STRING" id="871968.DESME_04190"/>
<dbReference type="Pfam" id="PF07722">
    <property type="entry name" value="Peptidase_C26"/>
    <property type="match status" value="1"/>
</dbReference>
<dbReference type="InterPro" id="IPR044668">
    <property type="entry name" value="PuuD-like"/>
</dbReference>
<organism evidence="1 2">
    <name type="scientific">Desulfitobacterium metallireducens DSM 15288</name>
    <dbReference type="NCBI Taxonomy" id="871968"/>
    <lineage>
        <taxon>Bacteria</taxon>
        <taxon>Bacillati</taxon>
        <taxon>Bacillota</taxon>
        <taxon>Clostridia</taxon>
        <taxon>Eubacteriales</taxon>
        <taxon>Desulfitobacteriaceae</taxon>
        <taxon>Desulfitobacterium</taxon>
    </lineage>
</organism>
<protein>
    <submittedName>
        <fullName evidence="1">Peptidase C26</fullName>
    </submittedName>
</protein>
<dbReference type="PANTHER" id="PTHR43235">
    <property type="entry name" value="GLUTAMINE AMIDOTRANSFERASE PB2B2.05-RELATED"/>
    <property type="match status" value="1"/>
</dbReference>
<evidence type="ECO:0000313" key="2">
    <source>
        <dbReference type="Proteomes" id="UP000010847"/>
    </source>
</evidence>
<dbReference type="GO" id="GO:0005829">
    <property type="term" value="C:cytosol"/>
    <property type="evidence" value="ECO:0007669"/>
    <property type="project" value="TreeGrafter"/>
</dbReference>
<dbReference type="GO" id="GO:0016811">
    <property type="term" value="F:hydrolase activity, acting on carbon-nitrogen (but not peptide) bonds, in linear amides"/>
    <property type="evidence" value="ECO:0007669"/>
    <property type="project" value="InterPro"/>
</dbReference>
<keyword evidence="2" id="KW-1185">Reference proteome</keyword>
<name>W0E6H7_9FIRM</name>
<dbReference type="HOGENOM" id="CLU_030756_2_0_9"/>
<dbReference type="eggNOG" id="COG2071">
    <property type="taxonomic scope" value="Bacteria"/>
</dbReference>
<dbReference type="PROSITE" id="PS51273">
    <property type="entry name" value="GATASE_TYPE_1"/>
    <property type="match status" value="1"/>
</dbReference>